<reference evidence="2 3" key="1">
    <citation type="submission" date="2020-04" db="EMBL/GenBank/DDBJ databases">
        <authorList>
            <person name="Klaysubun C."/>
            <person name="Duangmal K."/>
            <person name="Lipun K."/>
        </authorList>
    </citation>
    <scope>NUCLEOTIDE SEQUENCE [LARGE SCALE GENOMIC DNA]</scope>
    <source>
        <strain evidence="2 3">K10HN5</strain>
    </source>
</reference>
<accession>A0ABX1SFP7</accession>
<dbReference type="PANTHER" id="PTHR43784:SF2">
    <property type="entry name" value="GDSL-LIKE LIPASE_ACYLHYDROLASE, PUTATIVE (AFU_ORTHOLOGUE AFUA_2G00820)-RELATED"/>
    <property type="match status" value="1"/>
</dbReference>
<keyword evidence="2" id="KW-0378">Hydrolase</keyword>
<evidence type="ECO:0000259" key="1">
    <source>
        <dbReference type="Pfam" id="PF13472"/>
    </source>
</evidence>
<dbReference type="InterPro" id="IPR013830">
    <property type="entry name" value="SGNH_hydro"/>
</dbReference>
<dbReference type="Pfam" id="PF13472">
    <property type="entry name" value="Lipase_GDSL_2"/>
    <property type="match status" value="1"/>
</dbReference>
<dbReference type="Gene3D" id="3.40.50.1110">
    <property type="entry name" value="SGNH hydrolase"/>
    <property type="match status" value="1"/>
</dbReference>
<evidence type="ECO:0000313" key="2">
    <source>
        <dbReference type="EMBL" id="NMI00377.1"/>
    </source>
</evidence>
<dbReference type="GO" id="GO:0016787">
    <property type="term" value="F:hydrolase activity"/>
    <property type="evidence" value="ECO:0007669"/>
    <property type="project" value="UniProtKB-KW"/>
</dbReference>
<dbReference type="Proteomes" id="UP000820669">
    <property type="component" value="Unassembled WGS sequence"/>
</dbReference>
<name>A0ABX1SFP7_9PSEU</name>
<comment type="caution">
    <text evidence="2">The sequence shown here is derived from an EMBL/GenBank/DDBJ whole genome shotgun (WGS) entry which is preliminary data.</text>
</comment>
<dbReference type="EMBL" id="JAAXLA010000055">
    <property type="protein sequence ID" value="NMI00377.1"/>
    <property type="molecule type" value="Genomic_DNA"/>
</dbReference>
<dbReference type="InterPro" id="IPR036514">
    <property type="entry name" value="SGNH_hydro_sf"/>
</dbReference>
<organism evidence="2 3">
    <name type="scientific">Pseudonocardia acidicola</name>
    <dbReference type="NCBI Taxonomy" id="2724939"/>
    <lineage>
        <taxon>Bacteria</taxon>
        <taxon>Bacillati</taxon>
        <taxon>Actinomycetota</taxon>
        <taxon>Actinomycetes</taxon>
        <taxon>Pseudonocardiales</taxon>
        <taxon>Pseudonocardiaceae</taxon>
        <taxon>Pseudonocardia</taxon>
    </lineage>
</organism>
<dbReference type="InterPro" id="IPR053140">
    <property type="entry name" value="GDSL_Rv0518-like"/>
</dbReference>
<dbReference type="PANTHER" id="PTHR43784">
    <property type="entry name" value="GDSL-LIKE LIPASE/ACYLHYDROLASE, PUTATIVE (AFU_ORTHOLOGUE AFUA_2G00820)-RELATED"/>
    <property type="match status" value="1"/>
</dbReference>
<gene>
    <name evidence="2" type="ORF">HF526_24145</name>
</gene>
<keyword evidence="3" id="KW-1185">Reference proteome</keyword>
<sequence>MLVTTVSALVAVGAVGDPSAAAAGQRPAARTAGSDSCGPGWVTAWETSPQAAAGVPIASALAGRTLRMIVRPQVTGSEIRVRLSNRYGRVPLLVGAVTAGRAGVGPAVLGGTARPVFFGGLPVVAVAPGAEILSDPVPFVAEAGQPIAVSMFLPAEPDHVAAHPVALQTSYVSGGGDFADTTDGAAFATPISSWLVLTGVDVLAPHHENAVVLVGDSITDGVGSDPGRDDRWSDALSARLAGVGGRAVMSVLNAGISRNQLLADRPEIEGDSPGRRFAHDVAAASGVTDVVLHIGTNDIAAGRTAGQIISGLIGFADQARAAGLRVFLTTITPSVAGAHGTPRAIAVRDAVNAWVRSQGEMHADGVFDFAAAVADPAHPSRLLPVFDSGDGLHLTAAGYRALAGAVQLDRLTGSPCLAGDDPARVAVAGGR</sequence>
<protein>
    <submittedName>
        <fullName evidence="2">SGNH/GDSL hydrolase family protein</fullName>
    </submittedName>
</protein>
<dbReference type="RefSeq" id="WP_169383854.1">
    <property type="nucleotide sequence ID" value="NZ_JAAXLA010000055.1"/>
</dbReference>
<evidence type="ECO:0000313" key="3">
    <source>
        <dbReference type="Proteomes" id="UP000820669"/>
    </source>
</evidence>
<proteinExistence type="predicted"/>
<dbReference type="SUPFAM" id="SSF52266">
    <property type="entry name" value="SGNH hydrolase"/>
    <property type="match status" value="1"/>
</dbReference>
<feature type="domain" description="SGNH hydrolase-type esterase" evidence="1">
    <location>
        <begin position="214"/>
        <end position="401"/>
    </location>
</feature>